<reference evidence="1 2" key="1">
    <citation type="submission" date="2019-08" db="EMBL/GenBank/DDBJ databases">
        <title>Draft genome sequences of two oriental melons (Cucumis melo L. var makuwa).</title>
        <authorList>
            <person name="Kwon S.-Y."/>
        </authorList>
    </citation>
    <scope>NUCLEOTIDE SEQUENCE [LARGE SCALE GENOMIC DNA]</scope>
    <source>
        <strain evidence="2">cv. SW 3</strain>
        <tissue evidence="1">Leaf</tissue>
    </source>
</reference>
<gene>
    <name evidence="1" type="ORF">E6C27_scaffold128G001000</name>
</gene>
<sequence>MEYERVSGTFRIIGKIAFMGHQHYLPNNHVWRRSKLHDGSVERRPPPVVLNGHDILEQVDFLEFQVMSEHPLLKDKKRKRPLNWMKRSTLLNIEGKTKDTSNAQLDI</sequence>
<protein>
    <submittedName>
        <fullName evidence="1">Uncharacterized protein</fullName>
    </submittedName>
</protein>
<evidence type="ECO:0000313" key="1">
    <source>
        <dbReference type="EMBL" id="KAA0041169.1"/>
    </source>
</evidence>
<dbReference type="Proteomes" id="UP000321393">
    <property type="component" value="Unassembled WGS sequence"/>
</dbReference>
<dbReference type="OrthoDB" id="1293063at2759"/>
<dbReference type="InterPro" id="IPR004242">
    <property type="entry name" value="Transposase_21"/>
</dbReference>
<name>A0A5A7TIL2_CUCMM</name>
<evidence type="ECO:0000313" key="2">
    <source>
        <dbReference type="Proteomes" id="UP000321393"/>
    </source>
</evidence>
<dbReference type="Pfam" id="PF02992">
    <property type="entry name" value="Transposase_21"/>
    <property type="match status" value="1"/>
</dbReference>
<comment type="caution">
    <text evidence="1">The sequence shown here is derived from an EMBL/GenBank/DDBJ whole genome shotgun (WGS) entry which is preliminary data.</text>
</comment>
<organism evidence="1 2">
    <name type="scientific">Cucumis melo var. makuwa</name>
    <name type="common">Oriental melon</name>
    <dbReference type="NCBI Taxonomy" id="1194695"/>
    <lineage>
        <taxon>Eukaryota</taxon>
        <taxon>Viridiplantae</taxon>
        <taxon>Streptophyta</taxon>
        <taxon>Embryophyta</taxon>
        <taxon>Tracheophyta</taxon>
        <taxon>Spermatophyta</taxon>
        <taxon>Magnoliopsida</taxon>
        <taxon>eudicotyledons</taxon>
        <taxon>Gunneridae</taxon>
        <taxon>Pentapetalae</taxon>
        <taxon>rosids</taxon>
        <taxon>fabids</taxon>
        <taxon>Cucurbitales</taxon>
        <taxon>Cucurbitaceae</taxon>
        <taxon>Benincaseae</taxon>
        <taxon>Cucumis</taxon>
    </lineage>
</organism>
<dbReference type="EMBL" id="SSTE01016683">
    <property type="protein sequence ID" value="KAA0041169.1"/>
    <property type="molecule type" value="Genomic_DNA"/>
</dbReference>
<accession>A0A5A7TIL2</accession>
<dbReference type="AlphaFoldDB" id="A0A5A7TIL2"/>
<proteinExistence type="predicted"/>